<dbReference type="AlphaFoldDB" id="A0A843VZR5"/>
<feature type="compositionally biased region" description="Acidic residues" evidence="1">
    <location>
        <begin position="16"/>
        <end position="41"/>
    </location>
</feature>
<reference evidence="2" key="1">
    <citation type="submission" date="2017-07" db="EMBL/GenBank/DDBJ databases">
        <title>Taro Niue Genome Assembly and Annotation.</title>
        <authorList>
            <person name="Atibalentja N."/>
            <person name="Keating K."/>
            <person name="Fields C.J."/>
        </authorList>
    </citation>
    <scope>NUCLEOTIDE SEQUENCE</scope>
    <source>
        <strain evidence="2">Niue_2</strain>
        <tissue evidence="2">Leaf</tissue>
    </source>
</reference>
<feature type="compositionally biased region" description="Basic and acidic residues" evidence="1">
    <location>
        <begin position="1"/>
        <end position="15"/>
    </location>
</feature>
<evidence type="ECO:0000313" key="2">
    <source>
        <dbReference type="EMBL" id="MQL98990.1"/>
    </source>
</evidence>
<evidence type="ECO:0000313" key="3">
    <source>
        <dbReference type="Proteomes" id="UP000652761"/>
    </source>
</evidence>
<accession>A0A843VZR5</accession>
<dbReference type="EMBL" id="NMUH01002278">
    <property type="protein sequence ID" value="MQL98990.1"/>
    <property type="molecule type" value="Genomic_DNA"/>
</dbReference>
<proteinExistence type="predicted"/>
<feature type="region of interest" description="Disordered" evidence="1">
    <location>
        <begin position="1"/>
        <end position="112"/>
    </location>
</feature>
<organism evidence="2 3">
    <name type="scientific">Colocasia esculenta</name>
    <name type="common">Wild taro</name>
    <name type="synonym">Arum esculentum</name>
    <dbReference type="NCBI Taxonomy" id="4460"/>
    <lineage>
        <taxon>Eukaryota</taxon>
        <taxon>Viridiplantae</taxon>
        <taxon>Streptophyta</taxon>
        <taxon>Embryophyta</taxon>
        <taxon>Tracheophyta</taxon>
        <taxon>Spermatophyta</taxon>
        <taxon>Magnoliopsida</taxon>
        <taxon>Liliopsida</taxon>
        <taxon>Araceae</taxon>
        <taxon>Aroideae</taxon>
        <taxon>Colocasieae</taxon>
        <taxon>Colocasia</taxon>
    </lineage>
</organism>
<keyword evidence="3" id="KW-1185">Reference proteome</keyword>
<sequence>DNKQEEVDPNALEREVESDEEDESADDEEEFEEDDEDDAELDISYGTWRTEWEGFHLRRPRAASPSTPVIPTTGTASPSMPVVPATGTASPTTPVASPFPSQPPPVADEEGPQLTERQLCWISGSCTKLMCKCRGEIDPGSASRYITMLVHAHIPGPRRYAFTRPEDLPQARVIWESTTETNLRKSMWEVRDKAMKTTGSQDPTTWLYYDPVVKVKLNDGTCSPSVEYT</sequence>
<feature type="compositionally biased region" description="Polar residues" evidence="1">
    <location>
        <begin position="64"/>
        <end position="78"/>
    </location>
</feature>
<evidence type="ECO:0000256" key="1">
    <source>
        <dbReference type="SAM" id="MobiDB-lite"/>
    </source>
</evidence>
<name>A0A843VZR5_COLES</name>
<protein>
    <submittedName>
        <fullName evidence="2">Uncharacterized protein</fullName>
    </submittedName>
</protein>
<comment type="caution">
    <text evidence="2">The sequence shown here is derived from an EMBL/GenBank/DDBJ whole genome shotgun (WGS) entry which is preliminary data.</text>
</comment>
<dbReference type="OrthoDB" id="1429956at2759"/>
<gene>
    <name evidence="2" type="ORF">Taro_031704</name>
</gene>
<dbReference type="Proteomes" id="UP000652761">
    <property type="component" value="Unassembled WGS sequence"/>
</dbReference>
<feature type="non-terminal residue" evidence="2">
    <location>
        <position position="229"/>
    </location>
</feature>